<dbReference type="EMBL" id="SRJC01000001">
    <property type="protein sequence ID" value="TGB03655.1"/>
    <property type="molecule type" value="Genomic_DNA"/>
</dbReference>
<keyword evidence="1" id="KW-1133">Transmembrane helix</keyword>
<comment type="caution">
    <text evidence="2">The sequence shown here is derived from an EMBL/GenBank/DDBJ whole genome shotgun (WGS) entry which is preliminary data.</text>
</comment>
<evidence type="ECO:0008006" key="4">
    <source>
        <dbReference type="Google" id="ProtNLM"/>
    </source>
</evidence>
<organism evidence="2 3">
    <name type="scientific">Halobacillus salinus</name>
    <dbReference type="NCBI Taxonomy" id="192814"/>
    <lineage>
        <taxon>Bacteria</taxon>
        <taxon>Bacillati</taxon>
        <taxon>Bacillota</taxon>
        <taxon>Bacilli</taxon>
        <taxon>Bacillales</taxon>
        <taxon>Bacillaceae</taxon>
        <taxon>Halobacillus</taxon>
    </lineage>
</organism>
<feature type="transmembrane region" description="Helical" evidence="1">
    <location>
        <begin position="44"/>
        <end position="64"/>
    </location>
</feature>
<reference evidence="2 3" key="1">
    <citation type="journal article" date="2003" name="Int. J. Syst. Evol. Microbiol.">
        <title>Halobacillus salinus sp. nov., isolated from a salt lake on the coast of the East Sea in Korea.</title>
        <authorList>
            <person name="Yoon J.H."/>
            <person name="Kang K.H."/>
            <person name="Park Y.H."/>
        </authorList>
    </citation>
    <scope>NUCLEOTIDE SEQUENCE [LARGE SCALE GENOMIC DNA]</scope>
    <source>
        <strain evidence="2 3">HSL-3</strain>
    </source>
</reference>
<dbReference type="InterPro" id="IPR032675">
    <property type="entry name" value="LRR_dom_sf"/>
</dbReference>
<dbReference type="SUPFAM" id="SSF52047">
    <property type="entry name" value="RNI-like"/>
    <property type="match status" value="1"/>
</dbReference>
<dbReference type="STRING" id="192814.GCA_900166575_00533"/>
<gene>
    <name evidence="2" type="ORF">E4663_01230</name>
</gene>
<keyword evidence="1" id="KW-0472">Membrane</keyword>
<sequence>MSNKNLKKAIDDQISKGPLFTEEDRRRFYSHTQKKRSSWWNQGFPRLLTVMTTLLVLAGSFYFFTSGNPFQAPASPDQETVIDKPMPEEEEKEKEEPPTLEEKIEQIKGMIHTEEPANKEQMTEIVQALNGKQVSVTEDEQGERISFVFSPNEKMLETSYTEAPSLEAFQNGDLDLFAVLQLAEEYDMVYSAELTYLSEDGESLTKEKSGSGASQRQFEKVVGAEEPVSMKDLTLRSIARSLDKEPEALTKGDLLDLEELTINASHLNGIYDVEAAPEYFKAMKSLKVLKLNQAMIPVELLKEVPTIEQVKFIGPTVKDLSSVADGLQNVQYLNLINSSFDGTAEDLLKLKSLTIVRVSPSVVPDYEKLQFEGIDVRW</sequence>
<evidence type="ECO:0000313" key="2">
    <source>
        <dbReference type="EMBL" id="TGB03655.1"/>
    </source>
</evidence>
<dbReference type="Gene3D" id="3.80.10.10">
    <property type="entry name" value="Ribonuclease Inhibitor"/>
    <property type="match status" value="1"/>
</dbReference>
<keyword evidence="3" id="KW-1185">Reference proteome</keyword>
<dbReference type="AlphaFoldDB" id="A0A4Z0H3A2"/>
<accession>A0A4Z0H3A2</accession>
<name>A0A4Z0H3A2_9BACI</name>
<evidence type="ECO:0000313" key="3">
    <source>
        <dbReference type="Proteomes" id="UP000297982"/>
    </source>
</evidence>
<dbReference type="RefSeq" id="WP_135326377.1">
    <property type="nucleotide sequence ID" value="NZ_SRJC01000001.1"/>
</dbReference>
<proteinExistence type="predicted"/>
<evidence type="ECO:0000256" key="1">
    <source>
        <dbReference type="SAM" id="Phobius"/>
    </source>
</evidence>
<protein>
    <recommendedName>
        <fullName evidence="4">Leucine-rich repeat domain-containing protein</fullName>
    </recommendedName>
</protein>
<keyword evidence="1" id="KW-0812">Transmembrane</keyword>
<dbReference type="Proteomes" id="UP000297982">
    <property type="component" value="Unassembled WGS sequence"/>
</dbReference>